<proteinExistence type="predicted"/>
<name>A0A914AKB2_PATMI</name>
<dbReference type="EnsemblMetazoa" id="XM_038208244.1">
    <property type="protein sequence ID" value="XP_038064172.1"/>
    <property type="gene ID" value="LOC119734704"/>
</dbReference>
<feature type="region of interest" description="Disordered" evidence="1">
    <location>
        <begin position="118"/>
        <end position="162"/>
    </location>
</feature>
<protein>
    <submittedName>
        <fullName evidence="2">Uncharacterized protein</fullName>
    </submittedName>
</protein>
<organism evidence="2 3">
    <name type="scientific">Patiria miniata</name>
    <name type="common">Bat star</name>
    <name type="synonym">Asterina miniata</name>
    <dbReference type="NCBI Taxonomy" id="46514"/>
    <lineage>
        <taxon>Eukaryota</taxon>
        <taxon>Metazoa</taxon>
        <taxon>Echinodermata</taxon>
        <taxon>Eleutherozoa</taxon>
        <taxon>Asterozoa</taxon>
        <taxon>Asteroidea</taxon>
        <taxon>Valvatacea</taxon>
        <taxon>Valvatida</taxon>
        <taxon>Asterinidae</taxon>
        <taxon>Patiria</taxon>
    </lineage>
</organism>
<evidence type="ECO:0000313" key="3">
    <source>
        <dbReference type="Proteomes" id="UP000887568"/>
    </source>
</evidence>
<evidence type="ECO:0000256" key="1">
    <source>
        <dbReference type="SAM" id="MobiDB-lite"/>
    </source>
</evidence>
<evidence type="ECO:0000313" key="2">
    <source>
        <dbReference type="EnsemblMetazoa" id="XP_038064172.1"/>
    </source>
</evidence>
<dbReference type="Proteomes" id="UP000887568">
    <property type="component" value="Unplaced"/>
</dbReference>
<dbReference type="GeneID" id="119734704"/>
<accession>A0A914AKB2</accession>
<feature type="compositionally biased region" description="Polar residues" evidence="1">
    <location>
        <begin position="126"/>
        <end position="138"/>
    </location>
</feature>
<dbReference type="AlphaFoldDB" id="A0A914AKB2"/>
<reference evidence="2" key="1">
    <citation type="submission" date="2022-11" db="UniProtKB">
        <authorList>
            <consortium name="EnsemblMetazoa"/>
        </authorList>
    </citation>
    <scope>IDENTIFICATION</scope>
</reference>
<sequence length="272" mass="30567">MVEGPSPIILPDGTPYVSPPPGFGWDEDVLQPEIEPISTALPICRFDTSSEEGTSHLMEKPGNPSLLVTVKGLLEEIVSQQRQQGELLRKLQMQMDGHQRQRKSSAWSSKYPRSCQGQWREFHGQSKPTTVYYSPSSFKKQEEPTPEVGKSPQPATPRDVQPATPQAILIAQLGDEDNTRVVEMKSTSQKPSPHQMDKEPGAVKRLLRSWDSLEMRGGTLCYRLDRVEPEYLEYLTGLKAILILICNFLWHCVFNCFNSGFRLIVLLCVGLG</sequence>
<dbReference type="RefSeq" id="XP_038064172.1">
    <property type="nucleotide sequence ID" value="XM_038208244.1"/>
</dbReference>
<keyword evidence="3" id="KW-1185">Reference proteome</keyword>